<protein>
    <submittedName>
        <fullName evidence="2">Uncharacterized protein</fullName>
    </submittedName>
</protein>
<evidence type="ECO:0000256" key="1">
    <source>
        <dbReference type="SAM" id="Phobius"/>
    </source>
</evidence>
<feature type="transmembrane region" description="Helical" evidence="1">
    <location>
        <begin position="12"/>
        <end position="36"/>
    </location>
</feature>
<accession>A0A0E9RXS6</accession>
<evidence type="ECO:0000313" key="2">
    <source>
        <dbReference type="EMBL" id="JAH33672.1"/>
    </source>
</evidence>
<organism evidence="2">
    <name type="scientific">Anguilla anguilla</name>
    <name type="common">European freshwater eel</name>
    <name type="synonym">Muraena anguilla</name>
    <dbReference type="NCBI Taxonomy" id="7936"/>
    <lineage>
        <taxon>Eukaryota</taxon>
        <taxon>Metazoa</taxon>
        <taxon>Chordata</taxon>
        <taxon>Craniata</taxon>
        <taxon>Vertebrata</taxon>
        <taxon>Euteleostomi</taxon>
        <taxon>Actinopterygii</taxon>
        <taxon>Neopterygii</taxon>
        <taxon>Teleostei</taxon>
        <taxon>Anguilliformes</taxon>
        <taxon>Anguillidae</taxon>
        <taxon>Anguilla</taxon>
    </lineage>
</organism>
<reference evidence="2" key="2">
    <citation type="journal article" date="2015" name="Fish Shellfish Immunol.">
        <title>Early steps in the European eel (Anguilla anguilla)-Vibrio vulnificus interaction in the gills: Role of the RtxA13 toxin.</title>
        <authorList>
            <person name="Callol A."/>
            <person name="Pajuelo D."/>
            <person name="Ebbesson L."/>
            <person name="Teles M."/>
            <person name="MacKenzie S."/>
            <person name="Amaro C."/>
        </authorList>
    </citation>
    <scope>NUCLEOTIDE SEQUENCE</scope>
</reference>
<proteinExistence type="predicted"/>
<reference evidence="2" key="1">
    <citation type="submission" date="2014-11" db="EMBL/GenBank/DDBJ databases">
        <authorList>
            <person name="Amaro Gonzalez C."/>
        </authorList>
    </citation>
    <scope>NUCLEOTIDE SEQUENCE</scope>
</reference>
<keyword evidence="1" id="KW-1133">Transmembrane helix</keyword>
<keyword evidence="1" id="KW-0472">Membrane</keyword>
<sequence length="44" mass="5065">MTLSYLGDLDFYMWLSLGIISCLVVFMDAAQMLLFFPRLFLVGL</sequence>
<dbReference type="EMBL" id="GBXM01074905">
    <property type="protein sequence ID" value="JAH33672.1"/>
    <property type="molecule type" value="Transcribed_RNA"/>
</dbReference>
<keyword evidence="1" id="KW-0812">Transmembrane</keyword>
<name>A0A0E9RXS6_ANGAN</name>
<dbReference type="AlphaFoldDB" id="A0A0E9RXS6"/>